<evidence type="ECO:0000256" key="2">
    <source>
        <dbReference type="ARBA" id="ARBA00023043"/>
    </source>
</evidence>
<accession>A0A8C9N6P2</accession>
<evidence type="ECO:0000313" key="6">
    <source>
        <dbReference type="Ensembl" id="ENSSCAP00000013357.1"/>
    </source>
</evidence>
<dbReference type="Gene3D" id="1.25.40.20">
    <property type="entry name" value="Ankyrin repeat-containing domain"/>
    <property type="match status" value="1"/>
</dbReference>
<evidence type="ECO:0000256" key="1">
    <source>
        <dbReference type="ARBA" id="ARBA00022737"/>
    </source>
</evidence>
<proteinExistence type="predicted"/>
<keyword evidence="1" id="KW-0677">Repeat</keyword>
<dbReference type="InterPro" id="IPR036770">
    <property type="entry name" value="Ankyrin_rpt-contain_sf"/>
</dbReference>
<feature type="transmembrane region" description="Helical" evidence="5">
    <location>
        <begin position="6"/>
        <end position="34"/>
    </location>
</feature>
<evidence type="ECO:0000256" key="4">
    <source>
        <dbReference type="SAM" id="MobiDB-lite"/>
    </source>
</evidence>
<protein>
    <recommendedName>
        <fullName evidence="8">Diacylglycerol kinase iota</fullName>
    </recommendedName>
</protein>
<reference evidence="6" key="2">
    <citation type="submission" date="2025-09" db="UniProtKB">
        <authorList>
            <consortium name="Ensembl"/>
        </authorList>
    </citation>
    <scope>IDENTIFICATION</scope>
</reference>
<keyword evidence="5" id="KW-0472">Membrane</keyword>
<dbReference type="FunFam" id="1.25.40.20:FF:000061">
    <property type="entry name" value="Diacylglycerol kinase"/>
    <property type="match status" value="1"/>
</dbReference>
<keyword evidence="7" id="KW-1185">Reference proteome</keyword>
<evidence type="ECO:0000256" key="3">
    <source>
        <dbReference type="PROSITE-ProRule" id="PRU00023"/>
    </source>
</evidence>
<feature type="repeat" description="ANK" evidence="3">
    <location>
        <begin position="53"/>
        <end position="77"/>
    </location>
</feature>
<dbReference type="SMART" id="SM00248">
    <property type="entry name" value="ANK"/>
    <property type="match status" value="2"/>
</dbReference>
<dbReference type="SUPFAM" id="SSF48403">
    <property type="entry name" value="Ankyrin repeat"/>
    <property type="match status" value="1"/>
</dbReference>
<dbReference type="InterPro" id="IPR002110">
    <property type="entry name" value="Ankyrin_rpt"/>
</dbReference>
<sequence length="160" mass="17922">EPAKNLLTYLVFCSSLLILLYGFFSLFFFFNFFFFQFIECCKKGANLLIQGPDHCSLLHHAAKTGNGEIVKYILEHGPSELLDMTDSETGETALHKAACQRHRAVCQLLVDAGASLRKTDSKGKTPRDRAQQAGDPDLASYLESRQNYQMVSHEDLETAV</sequence>
<feature type="region of interest" description="Disordered" evidence="4">
    <location>
        <begin position="118"/>
        <end position="137"/>
    </location>
</feature>
<evidence type="ECO:0000256" key="5">
    <source>
        <dbReference type="SAM" id="Phobius"/>
    </source>
</evidence>
<evidence type="ECO:0000313" key="7">
    <source>
        <dbReference type="Proteomes" id="UP000694409"/>
    </source>
</evidence>
<dbReference type="AlphaFoldDB" id="A0A8C9N6P2"/>
<dbReference type="OMA" id="CEKQHAV"/>
<dbReference type="PANTHER" id="PTHR24171:SF9">
    <property type="entry name" value="ANKYRIN REPEAT DOMAIN-CONTAINING PROTEIN 39"/>
    <property type="match status" value="1"/>
</dbReference>
<reference evidence="6" key="1">
    <citation type="submission" date="2025-08" db="UniProtKB">
        <authorList>
            <consortium name="Ensembl"/>
        </authorList>
    </citation>
    <scope>IDENTIFICATION</scope>
</reference>
<dbReference type="GeneTree" id="ENSGT00940000158094"/>
<organism evidence="6 7">
    <name type="scientific">Serinus canaria</name>
    <name type="common">Island canary</name>
    <name type="synonym">Fringilla canaria</name>
    <dbReference type="NCBI Taxonomy" id="9135"/>
    <lineage>
        <taxon>Eukaryota</taxon>
        <taxon>Metazoa</taxon>
        <taxon>Chordata</taxon>
        <taxon>Craniata</taxon>
        <taxon>Vertebrata</taxon>
        <taxon>Euteleostomi</taxon>
        <taxon>Archelosauria</taxon>
        <taxon>Archosauria</taxon>
        <taxon>Dinosauria</taxon>
        <taxon>Saurischia</taxon>
        <taxon>Theropoda</taxon>
        <taxon>Coelurosauria</taxon>
        <taxon>Aves</taxon>
        <taxon>Neognathae</taxon>
        <taxon>Neoaves</taxon>
        <taxon>Telluraves</taxon>
        <taxon>Australaves</taxon>
        <taxon>Passeriformes</taxon>
        <taxon>Passeroidea</taxon>
        <taxon>Fringillidae</taxon>
        <taxon>Carduelinae</taxon>
        <taxon>Serinus</taxon>
    </lineage>
</organism>
<dbReference type="PANTHER" id="PTHR24171">
    <property type="entry name" value="ANKYRIN REPEAT DOMAIN-CONTAINING PROTEIN 39-RELATED"/>
    <property type="match status" value="1"/>
</dbReference>
<feature type="repeat" description="ANK" evidence="3">
    <location>
        <begin position="89"/>
        <end position="121"/>
    </location>
</feature>
<dbReference type="Ensembl" id="ENSSCAT00000015019.1">
    <property type="protein sequence ID" value="ENSSCAP00000013357.1"/>
    <property type="gene ID" value="ENSSCAG00000009914.1"/>
</dbReference>
<dbReference type="Proteomes" id="UP000694409">
    <property type="component" value="Unassembled WGS sequence"/>
</dbReference>
<keyword evidence="5" id="KW-1133">Transmembrane helix</keyword>
<keyword evidence="5" id="KW-0812">Transmembrane</keyword>
<dbReference type="PROSITE" id="PS50297">
    <property type="entry name" value="ANK_REP_REGION"/>
    <property type="match status" value="2"/>
</dbReference>
<evidence type="ECO:0008006" key="8">
    <source>
        <dbReference type="Google" id="ProtNLM"/>
    </source>
</evidence>
<name>A0A8C9N6P2_SERCA</name>
<feature type="compositionally biased region" description="Basic and acidic residues" evidence="4">
    <location>
        <begin position="118"/>
        <end position="130"/>
    </location>
</feature>
<dbReference type="Pfam" id="PF12796">
    <property type="entry name" value="Ank_2"/>
    <property type="match status" value="1"/>
</dbReference>
<dbReference type="PROSITE" id="PS50088">
    <property type="entry name" value="ANK_REPEAT"/>
    <property type="match status" value="2"/>
</dbReference>
<keyword evidence="2 3" id="KW-0040">ANK repeat</keyword>